<dbReference type="PANTHER" id="PTHR45632:SF3">
    <property type="entry name" value="KELCH-LIKE PROTEIN 32"/>
    <property type="match status" value="1"/>
</dbReference>
<comment type="caution">
    <text evidence="5">The sequence shown here is derived from an EMBL/GenBank/DDBJ whole genome shotgun (WGS) entry which is preliminary data.</text>
</comment>
<dbReference type="Gene3D" id="2.120.10.80">
    <property type="entry name" value="Kelch-type beta propeller"/>
    <property type="match status" value="2"/>
</dbReference>
<feature type="signal peptide" evidence="4">
    <location>
        <begin position="1"/>
        <end position="24"/>
    </location>
</feature>
<dbReference type="SUPFAM" id="SSF117281">
    <property type="entry name" value="Kelch motif"/>
    <property type="match status" value="1"/>
</dbReference>
<keyword evidence="4" id="KW-0732">Signal</keyword>
<dbReference type="SMART" id="SM00612">
    <property type="entry name" value="Kelch"/>
    <property type="match status" value="5"/>
</dbReference>
<keyword evidence="6" id="KW-1185">Reference proteome</keyword>
<name>A0A432Z5Q7_9GAMM</name>
<dbReference type="PROSITE" id="PS51257">
    <property type="entry name" value="PROKAR_LIPOPROTEIN"/>
    <property type="match status" value="1"/>
</dbReference>
<gene>
    <name evidence="5" type="ORF">CWI78_01720</name>
</gene>
<evidence type="ECO:0000313" key="6">
    <source>
        <dbReference type="Proteomes" id="UP000288058"/>
    </source>
</evidence>
<evidence type="ECO:0000256" key="4">
    <source>
        <dbReference type="SAM" id="SignalP"/>
    </source>
</evidence>
<keyword evidence="2" id="KW-0677">Repeat</keyword>
<keyword evidence="1" id="KW-0880">Kelch repeat</keyword>
<evidence type="ECO:0000256" key="1">
    <source>
        <dbReference type="ARBA" id="ARBA00022441"/>
    </source>
</evidence>
<accession>A0A432Z5Q7</accession>
<dbReference type="AlphaFoldDB" id="A0A432Z5Q7"/>
<feature type="region of interest" description="Disordered" evidence="3">
    <location>
        <begin position="28"/>
        <end position="51"/>
    </location>
</feature>
<feature type="chain" id="PRO_5019135298" description="Galactose oxidase" evidence="4">
    <location>
        <begin position="25"/>
        <end position="333"/>
    </location>
</feature>
<evidence type="ECO:0000256" key="2">
    <source>
        <dbReference type="ARBA" id="ARBA00022737"/>
    </source>
</evidence>
<proteinExistence type="predicted"/>
<dbReference type="Proteomes" id="UP000288058">
    <property type="component" value="Unassembled WGS sequence"/>
</dbReference>
<organism evidence="5 6">
    <name type="scientific">Idiomarina ramblicola</name>
    <dbReference type="NCBI Taxonomy" id="263724"/>
    <lineage>
        <taxon>Bacteria</taxon>
        <taxon>Pseudomonadati</taxon>
        <taxon>Pseudomonadota</taxon>
        <taxon>Gammaproteobacteria</taxon>
        <taxon>Alteromonadales</taxon>
        <taxon>Idiomarinaceae</taxon>
        <taxon>Idiomarina</taxon>
    </lineage>
</organism>
<evidence type="ECO:0000313" key="5">
    <source>
        <dbReference type="EMBL" id="RUO73185.1"/>
    </source>
</evidence>
<protein>
    <recommendedName>
        <fullName evidence="7">Galactose oxidase</fullName>
    </recommendedName>
</protein>
<dbReference type="EMBL" id="PIQC01000001">
    <property type="protein sequence ID" value="RUO73185.1"/>
    <property type="molecule type" value="Genomic_DNA"/>
</dbReference>
<feature type="compositionally biased region" description="Low complexity" evidence="3">
    <location>
        <begin position="28"/>
        <end position="45"/>
    </location>
</feature>
<reference evidence="6" key="1">
    <citation type="journal article" date="2018" name="Front. Microbiol.">
        <title>Genome-Based Analysis Reveals the Taxonomy and Diversity of the Family Idiomarinaceae.</title>
        <authorList>
            <person name="Liu Y."/>
            <person name="Lai Q."/>
            <person name="Shao Z."/>
        </authorList>
    </citation>
    <scope>NUCLEOTIDE SEQUENCE [LARGE SCALE GENOMIC DNA]</scope>
    <source>
        <strain evidence="6">R22</strain>
    </source>
</reference>
<dbReference type="Pfam" id="PF24681">
    <property type="entry name" value="Kelch_KLHDC2_KLHL20_DRC7"/>
    <property type="match status" value="1"/>
</dbReference>
<sequence length="333" mass="36697">MLRMASSYVAVRLLLVLSFSTLFAACASSPDSTTTNPPTNSSAPSLDEPRSGHAAVADDEYIYVIGGLNKAGNLSSIEIINPKTKETMVLRDKITARRYLTAVWDGKESIYIFGGISQQDGVIWQEKTVEVFNTRTQEVTTTTPMRVPRRFNSAVLLNNKIYVLGGSIYYPEAVEKAYALRATSLVTAFDINTKKWSRVANLPAARNTRAFTFNDQVCAVGGYDGFHKWSVFDCYDKAAGKWQLMPDAPDSVSAHSVAVHNDKLYVFGDYDNLDQVLMYDFSDNTWSYVDAPYRASRHNAAVVFGNEVFVIGGTTGGSGPFLDDIQVLSLPLQ</sequence>
<evidence type="ECO:0000256" key="3">
    <source>
        <dbReference type="SAM" id="MobiDB-lite"/>
    </source>
</evidence>
<dbReference type="PANTHER" id="PTHR45632">
    <property type="entry name" value="LD33804P"/>
    <property type="match status" value="1"/>
</dbReference>
<dbReference type="InterPro" id="IPR006652">
    <property type="entry name" value="Kelch_1"/>
</dbReference>
<dbReference type="InterPro" id="IPR015915">
    <property type="entry name" value="Kelch-typ_b-propeller"/>
</dbReference>
<evidence type="ECO:0008006" key="7">
    <source>
        <dbReference type="Google" id="ProtNLM"/>
    </source>
</evidence>
<dbReference type="OrthoDB" id="6328960at2"/>